<dbReference type="Proteomes" id="UP001211005">
    <property type="component" value="Chromosome"/>
</dbReference>
<sequence length="169" mass="18820">MDSISFNPAMLAAVLAGHKTVTRRRLSPLLPVQQEPGRYCFRRLTGSGAWFEDRQEPGQMLPPVPCPFGPAGAVLRVQEAPDCLLRVVGIRVEQVGSITEAQARLEGVRARRQRGRVQWGGVAPDAQAVDGLQWHDSAVGAFQELFESIYPAAWARNEWVWVLEFERLS</sequence>
<accession>A0ABY7LRP2</accession>
<protein>
    <recommendedName>
        <fullName evidence="3">ASCH domain-containing protein</fullName>
    </recommendedName>
</protein>
<dbReference type="RefSeq" id="WP_269561130.1">
    <property type="nucleotide sequence ID" value="NZ_CP114767.1"/>
</dbReference>
<evidence type="ECO:0008006" key="3">
    <source>
        <dbReference type="Google" id="ProtNLM"/>
    </source>
</evidence>
<reference evidence="1 2" key="1">
    <citation type="submission" date="2022-12" db="EMBL/GenBank/DDBJ databases">
        <title>Hymenobacter canadensis sp. nov. isolated from lake water of the Cambridge Bay, Canada.</title>
        <authorList>
            <person name="Kim W.H."/>
            <person name="Lee Y.M."/>
        </authorList>
    </citation>
    <scope>NUCLEOTIDE SEQUENCE [LARGE SCALE GENOMIC DNA]</scope>
    <source>
        <strain evidence="1 2">PAMC 29467</strain>
    </source>
</reference>
<proteinExistence type="predicted"/>
<evidence type="ECO:0000313" key="2">
    <source>
        <dbReference type="Proteomes" id="UP001211005"/>
    </source>
</evidence>
<keyword evidence="2" id="KW-1185">Reference proteome</keyword>
<evidence type="ECO:0000313" key="1">
    <source>
        <dbReference type="EMBL" id="WBA43085.1"/>
    </source>
</evidence>
<organism evidence="1 2">
    <name type="scientific">Hymenobacter canadensis</name>
    <dbReference type="NCBI Taxonomy" id="2999067"/>
    <lineage>
        <taxon>Bacteria</taxon>
        <taxon>Pseudomonadati</taxon>
        <taxon>Bacteroidota</taxon>
        <taxon>Cytophagia</taxon>
        <taxon>Cytophagales</taxon>
        <taxon>Hymenobacteraceae</taxon>
        <taxon>Hymenobacter</taxon>
    </lineage>
</organism>
<dbReference type="EMBL" id="CP114767">
    <property type="protein sequence ID" value="WBA43085.1"/>
    <property type="molecule type" value="Genomic_DNA"/>
</dbReference>
<name>A0ABY7LRP2_9BACT</name>
<gene>
    <name evidence="1" type="ORF">O3303_05840</name>
</gene>